<comment type="caution">
    <text evidence="2">The sequence shown here is derived from an EMBL/GenBank/DDBJ whole genome shotgun (WGS) entry which is preliminary data.</text>
</comment>
<accession>A0AAV2Z075</accession>
<name>A0AAV2Z075_9STRA</name>
<reference evidence="2" key="1">
    <citation type="submission" date="2022-11" db="EMBL/GenBank/DDBJ databases">
        <authorList>
            <person name="Morgan W.R."/>
            <person name="Tartar A."/>
        </authorList>
    </citation>
    <scope>NUCLEOTIDE SEQUENCE</scope>
    <source>
        <strain evidence="2">ARSEF 373</strain>
    </source>
</reference>
<gene>
    <name evidence="2" type="ORF">N0F65_001172</name>
</gene>
<dbReference type="AlphaFoldDB" id="A0AAV2Z075"/>
<evidence type="ECO:0000313" key="3">
    <source>
        <dbReference type="Proteomes" id="UP001146120"/>
    </source>
</evidence>
<sequence>MLEDLNKGEWKGGSKYSTQSAGGGATGGHQGTSNQTEDSDAARRNAERNESRKRISMLLKQSESRHGLRRPRWRIEMDLQNGLVLPFQDAEALEAESMRPIEIFRAAACAVLMITSIRRQVFQKRQSEKAKKLQDLDAMLKVYFDTTRAWLGKLVKAPILSVLHEPSLVLNVHDGNSQLGSSLSISKKMGSLFNKHSSTVAAAPTAAQLAAEKEQKERRIKVKVRVKGILDLLIRAIERQEIPSGILEFLKRFSTDGVYFPASYPLFPQEVRHLDWDELGASHRMMEPFAPDSEISRAEMMLTNFVCVRLLIPHVVLAPWDVGIGTKTNNKQVLMNLRVLASVLFLACNHGGTLPDLLQQGERTSFSIPSSPDGAEEGRFGKSAHVTALLLPARSFPVEDGDTQFMIAEQRASSLLFHRTASV</sequence>
<feature type="compositionally biased region" description="Basic and acidic residues" evidence="1">
    <location>
        <begin position="40"/>
        <end position="53"/>
    </location>
</feature>
<feature type="region of interest" description="Disordered" evidence="1">
    <location>
        <begin position="1"/>
        <end position="63"/>
    </location>
</feature>
<evidence type="ECO:0000256" key="1">
    <source>
        <dbReference type="SAM" id="MobiDB-lite"/>
    </source>
</evidence>
<feature type="compositionally biased region" description="Gly residues" evidence="1">
    <location>
        <begin position="21"/>
        <end position="30"/>
    </location>
</feature>
<reference evidence="2" key="2">
    <citation type="journal article" date="2023" name="Microbiol Resour">
        <title>Decontamination and Annotation of the Draft Genome Sequence of the Oomycete Lagenidium giganteum ARSEF 373.</title>
        <authorList>
            <person name="Morgan W.R."/>
            <person name="Tartar A."/>
        </authorList>
    </citation>
    <scope>NUCLEOTIDE SEQUENCE</scope>
    <source>
        <strain evidence="2">ARSEF 373</strain>
    </source>
</reference>
<evidence type="ECO:0000313" key="2">
    <source>
        <dbReference type="EMBL" id="DBA00701.1"/>
    </source>
</evidence>
<proteinExistence type="predicted"/>
<protein>
    <submittedName>
        <fullName evidence="2">Uncharacterized protein</fullName>
    </submittedName>
</protein>
<organism evidence="2 3">
    <name type="scientific">Lagenidium giganteum</name>
    <dbReference type="NCBI Taxonomy" id="4803"/>
    <lineage>
        <taxon>Eukaryota</taxon>
        <taxon>Sar</taxon>
        <taxon>Stramenopiles</taxon>
        <taxon>Oomycota</taxon>
        <taxon>Peronosporomycetes</taxon>
        <taxon>Pythiales</taxon>
        <taxon>Pythiaceae</taxon>
    </lineage>
</organism>
<dbReference type="EMBL" id="DAKRPA010000059">
    <property type="protein sequence ID" value="DBA00701.1"/>
    <property type="molecule type" value="Genomic_DNA"/>
</dbReference>
<dbReference type="Proteomes" id="UP001146120">
    <property type="component" value="Unassembled WGS sequence"/>
</dbReference>
<keyword evidence="3" id="KW-1185">Reference proteome</keyword>
<feature type="compositionally biased region" description="Basic and acidic residues" evidence="1">
    <location>
        <begin position="1"/>
        <end position="12"/>
    </location>
</feature>